<reference evidence="2" key="2">
    <citation type="submission" date="2020-09" db="EMBL/GenBank/DDBJ databases">
        <authorList>
            <person name="Sun Q."/>
            <person name="Ohkuma M."/>
        </authorList>
    </citation>
    <scope>NUCLEOTIDE SEQUENCE</scope>
    <source>
        <strain evidence="2">JCM 19018</strain>
    </source>
</reference>
<evidence type="ECO:0000313" key="2">
    <source>
        <dbReference type="EMBL" id="GGK78853.1"/>
    </source>
</evidence>
<sequence>MFLGEPRSSTEGTLGLADVTEIIANMLIDGVSAISQPILDGVIDLSVQLVVEFFNWMRPAGLPGVAIVYTLVVVVYATSLRTAVRIVLDFIPGGGASII</sequence>
<gene>
    <name evidence="2" type="ORF">GCM10009067_33930</name>
</gene>
<proteinExistence type="predicted"/>
<evidence type="ECO:0000256" key="1">
    <source>
        <dbReference type="SAM" id="Phobius"/>
    </source>
</evidence>
<dbReference type="EMBL" id="BMPD01000007">
    <property type="protein sequence ID" value="GGK78853.1"/>
    <property type="molecule type" value="Genomic_DNA"/>
</dbReference>
<evidence type="ECO:0000313" key="3">
    <source>
        <dbReference type="Proteomes" id="UP000614221"/>
    </source>
</evidence>
<organism evidence="2 3">
    <name type="scientific">Haloarcula sebkhae</name>
    <dbReference type="NCBI Taxonomy" id="932660"/>
    <lineage>
        <taxon>Archaea</taxon>
        <taxon>Methanobacteriati</taxon>
        <taxon>Methanobacteriota</taxon>
        <taxon>Stenosarchaea group</taxon>
        <taxon>Halobacteria</taxon>
        <taxon>Halobacteriales</taxon>
        <taxon>Haloarculaceae</taxon>
        <taxon>Haloarcula</taxon>
    </lineage>
</organism>
<feature type="transmembrane region" description="Helical" evidence="1">
    <location>
        <begin position="60"/>
        <end position="78"/>
    </location>
</feature>
<keyword evidence="1" id="KW-1133">Transmembrane helix</keyword>
<dbReference type="RefSeq" id="WP_004592194.1">
    <property type="nucleotide sequence ID" value="NZ_BMPD01000007.1"/>
</dbReference>
<dbReference type="AlphaFoldDB" id="A0A830EV66"/>
<dbReference type="Proteomes" id="UP000614221">
    <property type="component" value="Unassembled WGS sequence"/>
</dbReference>
<keyword evidence="1" id="KW-0812">Transmembrane</keyword>
<keyword evidence="1" id="KW-0472">Membrane</keyword>
<protein>
    <submittedName>
        <fullName evidence="2">Uncharacterized protein</fullName>
    </submittedName>
</protein>
<comment type="caution">
    <text evidence="2">The sequence shown here is derived from an EMBL/GenBank/DDBJ whole genome shotgun (WGS) entry which is preliminary data.</text>
</comment>
<accession>A0A830EV66</accession>
<name>A0A830EV66_9EURY</name>
<reference evidence="2" key="1">
    <citation type="journal article" date="2014" name="Int. J. Syst. Evol. Microbiol.">
        <title>Complete genome sequence of Corynebacterium casei LMG S-19264T (=DSM 44701T), isolated from a smear-ripened cheese.</title>
        <authorList>
            <consortium name="US DOE Joint Genome Institute (JGI-PGF)"/>
            <person name="Walter F."/>
            <person name="Albersmeier A."/>
            <person name="Kalinowski J."/>
            <person name="Ruckert C."/>
        </authorList>
    </citation>
    <scope>NUCLEOTIDE SEQUENCE</scope>
    <source>
        <strain evidence="2">JCM 19018</strain>
    </source>
</reference>